<organism evidence="1 2">
    <name type="scientific">Pseudoalteromonas denitrificans DSM 6059</name>
    <dbReference type="NCBI Taxonomy" id="1123010"/>
    <lineage>
        <taxon>Bacteria</taxon>
        <taxon>Pseudomonadati</taxon>
        <taxon>Pseudomonadota</taxon>
        <taxon>Gammaproteobacteria</taxon>
        <taxon>Alteromonadales</taxon>
        <taxon>Pseudoalteromonadaceae</taxon>
        <taxon>Pseudoalteromonas</taxon>
    </lineage>
</organism>
<dbReference type="CDD" id="cd00565">
    <property type="entry name" value="Ubl_ThiS"/>
    <property type="match status" value="1"/>
</dbReference>
<dbReference type="OrthoDB" id="9800283at2"/>
<evidence type="ECO:0000313" key="1">
    <source>
        <dbReference type="EMBL" id="SFC54136.1"/>
    </source>
</evidence>
<dbReference type="Proteomes" id="UP000198862">
    <property type="component" value="Unassembled WGS sequence"/>
</dbReference>
<dbReference type="AlphaFoldDB" id="A0A1I1K072"/>
<dbReference type="Pfam" id="PF02597">
    <property type="entry name" value="ThiS"/>
    <property type="match status" value="1"/>
</dbReference>
<keyword evidence="2" id="KW-1185">Reference proteome</keyword>
<dbReference type="NCBIfam" id="TIGR01683">
    <property type="entry name" value="thiS"/>
    <property type="match status" value="1"/>
</dbReference>
<dbReference type="InterPro" id="IPR010035">
    <property type="entry name" value="Thi_S"/>
</dbReference>
<dbReference type="SUPFAM" id="SSF54285">
    <property type="entry name" value="MoaD/ThiS"/>
    <property type="match status" value="1"/>
</dbReference>
<dbReference type="Gene3D" id="3.10.20.30">
    <property type="match status" value="1"/>
</dbReference>
<proteinExistence type="predicted"/>
<dbReference type="InterPro" id="IPR003749">
    <property type="entry name" value="ThiS/MoaD-like"/>
</dbReference>
<gene>
    <name evidence="1" type="ORF">SAMN02745724_01926</name>
</gene>
<dbReference type="PANTHER" id="PTHR34472">
    <property type="entry name" value="SULFUR CARRIER PROTEIN THIS"/>
    <property type="match status" value="1"/>
</dbReference>
<protein>
    <submittedName>
        <fullName evidence="1">Sulfur carrier protein</fullName>
    </submittedName>
</protein>
<name>A0A1I1K072_9GAMM</name>
<reference evidence="1 2" key="1">
    <citation type="submission" date="2016-10" db="EMBL/GenBank/DDBJ databases">
        <authorList>
            <person name="de Groot N.N."/>
        </authorList>
    </citation>
    <scope>NUCLEOTIDE SEQUENCE [LARGE SCALE GENOMIC DNA]</scope>
    <source>
        <strain evidence="1 2">DSM 6059</strain>
    </source>
</reference>
<sequence length="69" mass="7450">MNISINAQEFQIKESISLADVLIDYSLKKHIKGSFAVALNSKFIAKGHYAKTILNAGDKIDIMSPIAGG</sequence>
<dbReference type="PANTHER" id="PTHR34472:SF1">
    <property type="entry name" value="SULFUR CARRIER PROTEIN THIS"/>
    <property type="match status" value="1"/>
</dbReference>
<dbReference type="InterPro" id="IPR012675">
    <property type="entry name" value="Beta-grasp_dom_sf"/>
</dbReference>
<dbReference type="EMBL" id="FOLO01000011">
    <property type="protein sequence ID" value="SFC54136.1"/>
    <property type="molecule type" value="Genomic_DNA"/>
</dbReference>
<dbReference type="STRING" id="1123010.SAMN02745724_01926"/>
<dbReference type="InterPro" id="IPR016155">
    <property type="entry name" value="Mopterin_synth/thiamin_S_b"/>
</dbReference>
<evidence type="ECO:0000313" key="2">
    <source>
        <dbReference type="Proteomes" id="UP000198862"/>
    </source>
</evidence>
<dbReference type="RefSeq" id="WP_091983172.1">
    <property type="nucleotide sequence ID" value="NZ_FOLO01000011.1"/>
</dbReference>
<accession>A0A1I1K072</accession>